<reference evidence="9" key="1">
    <citation type="submission" date="2023-06" db="EMBL/GenBank/DDBJ databases">
        <authorList>
            <person name="Delattre M."/>
        </authorList>
    </citation>
    <scope>NUCLEOTIDE SEQUENCE</scope>
    <source>
        <strain evidence="9">AF72</strain>
    </source>
</reference>
<dbReference type="SUPFAM" id="SSF54236">
    <property type="entry name" value="Ubiquitin-like"/>
    <property type="match status" value="1"/>
</dbReference>
<evidence type="ECO:0000256" key="3">
    <source>
        <dbReference type="ARBA" id="ARBA00023204"/>
    </source>
</evidence>
<dbReference type="InterPro" id="IPR004806">
    <property type="entry name" value="Rad23"/>
</dbReference>
<organism evidence="9 10">
    <name type="scientific">Mesorhabditis spiculigera</name>
    <dbReference type="NCBI Taxonomy" id="96644"/>
    <lineage>
        <taxon>Eukaryota</taxon>
        <taxon>Metazoa</taxon>
        <taxon>Ecdysozoa</taxon>
        <taxon>Nematoda</taxon>
        <taxon>Chromadorea</taxon>
        <taxon>Rhabditida</taxon>
        <taxon>Rhabditina</taxon>
        <taxon>Rhabditomorpha</taxon>
        <taxon>Rhabditoidea</taxon>
        <taxon>Rhabditidae</taxon>
        <taxon>Mesorhabditinae</taxon>
        <taxon>Mesorhabditis</taxon>
    </lineage>
</organism>
<comment type="function">
    <text evidence="5">Multiubiquitin chain receptor involved in modulation of proteasomal degradation. Involved in nucleotide excision repair.</text>
</comment>
<dbReference type="GO" id="GO:0031593">
    <property type="term" value="F:polyubiquitin modification-dependent protein binding"/>
    <property type="evidence" value="ECO:0007669"/>
    <property type="project" value="UniProtKB-UniRule"/>
</dbReference>
<dbReference type="FunFam" id="1.10.8.10:FF:000002">
    <property type="entry name" value="UV excision repair protein RAD23 homolog"/>
    <property type="match status" value="1"/>
</dbReference>
<evidence type="ECO:0000259" key="7">
    <source>
        <dbReference type="PROSITE" id="PS50030"/>
    </source>
</evidence>
<dbReference type="InterPro" id="IPR029071">
    <property type="entry name" value="Ubiquitin-like_domsf"/>
</dbReference>
<dbReference type="PANTHER" id="PTHR10621">
    <property type="entry name" value="UV EXCISION REPAIR PROTEIN RAD23"/>
    <property type="match status" value="1"/>
</dbReference>
<comment type="similarity">
    <text evidence="5">Belongs to the RAD23 family.</text>
</comment>
<keyword evidence="2 5" id="KW-0227">DNA damage</keyword>
<dbReference type="InterPro" id="IPR000626">
    <property type="entry name" value="Ubiquitin-like_dom"/>
</dbReference>
<dbReference type="Gene3D" id="3.10.20.90">
    <property type="entry name" value="Phosphatidylinositol 3-kinase Catalytic Subunit, Chain A, domain 1"/>
    <property type="match status" value="1"/>
</dbReference>
<feature type="non-terminal residue" evidence="9">
    <location>
        <position position="334"/>
    </location>
</feature>
<dbReference type="SMART" id="SM00213">
    <property type="entry name" value="UBQ"/>
    <property type="match status" value="1"/>
</dbReference>
<dbReference type="InterPro" id="IPR015360">
    <property type="entry name" value="XPC-bd"/>
</dbReference>
<keyword evidence="3 5" id="KW-0234">DNA repair</keyword>
<dbReference type="InterPro" id="IPR036353">
    <property type="entry name" value="XPC-bd_sf"/>
</dbReference>
<dbReference type="InterPro" id="IPR015940">
    <property type="entry name" value="UBA"/>
</dbReference>
<dbReference type="Pfam" id="PF09280">
    <property type="entry name" value="XPC-binding"/>
    <property type="match status" value="1"/>
</dbReference>
<dbReference type="Pfam" id="PF00627">
    <property type="entry name" value="UBA"/>
    <property type="match status" value="2"/>
</dbReference>
<proteinExistence type="inferred from homology"/>
<evidence type="ECO:0000313" key="9">
    <source>
        <dbReference type="EMBL" id="CAJ0573154.1"/>
    </source>
</evidence>
<dbReference type="GO" id="GO:0005654">
    <property type="term" value="C:nucleoplasm"/>
    <property type="evidence" value="ECO:0007669"/>
    <property type="project" value="TreeGrafter"/>
</dbReference>
<evidence type="ECO:0000313" key="10">
    <source>
        <dbReference type="Proteomes" id="UP001177023"/>
    </source>
</evidence>
<dbReference type="GO" id="GO:0070628">
    <property type="term" value="F:proteasome binding"/>
    <property type="evidence" value="ECO:0007669"/>
    <property type="project" value="TreeGrafter"/>
</dbReference>
<keyword evidence="10" id="KW-1185">Reference proteome</keyword>
<dbReference type="CDD" id="cd14280">
    <property type="entry name" value="UBA1_Rad23_like"/>
    <property type="match status" value="1"/>
</dbReference>
<feature type="compositionally biased region" description="Low complexity" evidence="6">
    <location>
        <begin position="84"/>
        <end position="99"/>
    </location>
</feature>
<dbReference type="GO" id="GO:0043161">
    <property type="term" value="P:proteasome-mediated ubiquitin-dependent protein catabolic process"/>
    <property type="evidence" value="ECO:0007669"/>
    <property type="project" value="UniProtKB-UniRule"/>
</dbReference>
<dbReference type="SMART" id="SM00165">
    <property type="entry name" value="UBA"/>
    <property type="match status" value="2"/>
</dbReference>
<evidence type="ECO:0000256" key="2">
    <source>
        <dbReference type="ARBA" id="ARBA00022763"/>
    </source>
</evidence>
<dbReference type="FunFam" id="3.10.20.90:FF:000254">
    <property type="entry name" value="UV excision repair protein Rad23"/>
    <property type="match status" value="1"/>
</dbReference>
<dbReference type="GO" id="GO:0006289">
    <property type="term" value="P:nucleotide-excision repair"/>
    <property type="evidence" value="ECO:0007669"/>
    <property type="project" value="UniProtKB-UniRule"/>
</dbReference>
<dbReference type="Gene3D" id="1.10.10.540">
    <property type="entry name" value="XPC-binding domain"/>
    <property type="match status" value="1"/>
</dbReference>
<keyword evidence="4 5" id="KW-0539">Nucleus</keyword>
<feature type="domain" description="Ubiquitin-like" evidence="8">
    <location>
        <begin position="2"/>
        <end position="73"/>
    </location>
</feature>
<comment type="caution">
    <text evidence="9">The sequence shown here is derived from an EMBL/GenBank/DDBJ whole genome shotgun (WGS) entry which is preliminary data.</text>
</comment>
<dbReference type="GO" id="GO:0043130">
    <property type="term" value="F:ubiquitin binding"/>
    <property type="evidence" value="ECO:0007669"/>
    <property type="project" value="UniProtKB-UniRule"/>
</dbReference>
<protein>
    <recommendedName>
        <fullName evidence="5">UV excision repair protein RAD23</fullName>
    </recommendedName>
</protein>
<dbReference type="EMBL" id="CATQJA010002614">
    <property type="protein sequence ID" value="CAJ0573154.1"/>
    <property type="molecule type" value="Genomic_DNA"/>
</dbReference>
<feature type="domain" description="UBA" evidence="7">
    <location>
        <begin position="131"/>
        <end position="173"/>
    </location>
</feature>
<gene>
    <name evidence="9" type="ORF">MSPICULIGERA_LOCUS11522</name>
</gene>
<dbReference type="FunFam" id="1.10.8.10:FF:000003">
    <property type="entry name" value="UV excision repair protein RAD23 homolog"/>
    <property type="match status" value="1"/>
</dbReference>
<feature type="compositionally biased region" description="Low complexity" evidence="6">
    <location>
        <begin position="108"/>
        <end position="131"/>
    </location>
</feature>
<sequence>MIGVTFKTITNIQFNLDVDPAQTIGELKKTLEETKGADYAADVTKIIYNGKILDDGAKFEEIGYDPKKFIVLMAVKKKLPPPTSSEATSTTQTQPATAEAHTDSQQNAPAVATPSVAAPAAAPAAEEPEALTPEQLTQVEAVMGMGYPRDQVTAALRAAYWNPDRAVEYLITGIPDDMLANAAAVDEYLQEGEEGDMDPLDYIAALPQFDEIRAMIRQNPQMLGQFIQQFAQANPEAAQAIQANPNAFLQLLNGERGAAEGGQERPAQGGRGPLPPNSTVITMSQEEVAAVQRLKNMGFPEPLCIEAFIACDKNEEQAVNYILGRMEEDYREEP</sequence>
<dbReference type="InterPro" id="IPR009060">
    <property type="entry name" value="UBA-like_sf"/>
</dbReference>
<dbReference type="SUPFAM" id="SSF46934">
    <property type="entry name" value="UBA-like"/>
    <property type="match status" value="2"/>
</dbReference>
<dbReference type="Pfam" id="PF00240">
    <property type="entry name" value="ubiquitin"/>
    <property type="match status" value="1"/>
</dbReference>
<evidence type="ECO:0000256" key="1">
    <source>
        <dbReference type="ARBA" id="ARBA00022737"/>
    </source>
</evidence>
<evidence type="ECO:0000256" key="5">
    <source>
        <dbReference type="RuleBase" id="RU367049"/>
    </source>
</evidence>
<dbReference type="PRINTS" id="PR01839">
    <property type="entry name" value="RAD23PROTEIN"/>
</dbReference>
<feature type="region of interest" description="Disordered" evidence="6">
    <location>
        <begin position="258"/>
        <end position="278"/>
    </location>
</feature>
<dbReference type="PROSITE" id="PS50030">
    <property type="entry name" value="UBA"/>
    <property type="match status" value="2"/>
</dbReference>
<dbReference type="Proteomes" id="UP001177023">
    <property type="component" value="Unassembled WGS sequence"/>
</dbReference>
<dbReference type="PANTHER" id="PTHR10621:SF0">
    <property type="entry name" value="UV EXCISION REPAIR PROTEIN RAD23"/>
    <property type="match status" value="1"/>
</dbReference>
<dbReference type="GO" id="GO:0003684">
    <property type="term" value="F:damaged DNA binding"/>
    <property type="evidence" value="ECO:0007669"/>
    <property type="project" value="UniProtKB-UniRule"/>
</dbReference>
<dbReference type="CDD" id="cd01805">
    <property type="entry name" value="Ubl_Rad23"/>
    <property type="match status" value="1"/>
</dbReference>
<name>A0AA36CRI5_9BILA</name>
<dbReference type="Gene3D" id="1.10.8.10">
    <property type="entry name" value="DNA helicase RuvA subunit, C-terminal domain"/>
    <property type="match status" value="2"/>
</dbReference>
<dbReference type="GO" id="GO:0005829">
    <property type="term" value="C:cytosol"/>
    <property type="evidence" value="ECO:0007669"/>
    <property type="project" value="TreeGrafter"/>
</dbReference>
<dbReference type="CDD" id="cd14281">
    <property type="entry name" value="UBA2_Rad23_like"/>
    <property type="match status" value="1"/>
</dbReference>
<evidence type="ECO:0000256" key="4">
    <source>
        <dbReference type="ARBA" id="ARBA00023242"/>
    </source>
</evidence>
<feature type="domain" description="UBA" evidence="7">
    <location>
        <begin position="283"/>
        <end position="325"/>
    </location>
</feature>
<feature type="region of interest" description="Disordered" evidence="6">
    <location>
        <begin position="80"/>
        <end position="131"/>
    </location>
</feature>
<dbReference type="PROSITE" id="PS50053">
    <property type="entry name" value="UBIQUITIN_2"/>
    <property type="match status" value="1"/>
</dbReference>
<evidence type="ECO:0000259" key="8">
    <source>
        <dbReference type="PROSITE" id="PS50053"/>
    </source>
</evidence>
<keyword evidence="1" id="KW-0677">Repeat</keyword>
<keyword evidence="5" id="KW-0963">Cytoplasm</keyword>
<dbReference type="SUPFAM" id="SSF101238">
    <property type="entry name" value="XPC-binding domain"/>
    <property type="match status" value="1"/>
</dbReference>
<comment type="subcellular location">
    <subcellularLocation>
        <location evidence="5">Nucleus</location>
    </subcellularLocation>
    <subcellularLocation>
        <location evidence="5">Cytoplasm</location>
    </subcellularLocation>
</comment>
<dbReference type="AlphaFoldDB" id="A0AA36CRI5"/>
<accession>A0AA36CRI5</accession>
<evidence type="ECO:0000256" key="6">
    <source>
        <dbReference type="SAM" id="MobiDB-lite"/>
    </source>
</evidence>